<dbReference type="KEGG" id="poc:NCTC13071_02650"/>
<sequence length="85" mass="9759">MKKIRIGLVLEKTEIQVLITDFPALFSCIYQEKLRILQRELRCPVQEGNAEGNRIHDKISYQTHLELVAPHGVFARFWGPVSVGI</sequence>
<organism evidence="1 2">
    <name type="scientific">Segatella oris</name>
    <dbReference type="NCBI Taxonomy" id="28135"/>
    <lineage>
        <taxon>Bacteria</taxon>
        <taxon>Pseudomonadati</taxon>
        <taxon>Bacteroidota</taxon>
        <taxon>Bacteroidia</taxon>
        <taxon>Bacteroidales</taxon>
        <taxon>Prevotellaceae</taxon>
        <taxon>Segatella</taxon>
    </lineage>
</organism>
<evidence type="ECO:0000313" key="1">
    <source>
        <dbReference type="EMBL" id="VEH16611.1"/>
    </source>
</evidence>
<proteinExistence type="predicted"/>
<protein>
    <submittedName>
        <fullName evidence="1">Uncharacterized protein</fullName>
    </submittedName>
</protein>
<dbReference type="Proteomes" id="UP000274578">
    <property type="component" value="Chromosome 1"/>
</dbReference>
<evidence type="ECO:0000313" key="2">
    <source>
        <dbReference type="Proteomes" id="UP000274578"/>
    </source>
</evidence>
<reference evidence="1 2" key="1">
    <citation type="submission" date="2018-12" db="EMBL/GenBank/DDBJ databases">
        <authorList>
            <consortium name="Pathogen Informatics"/>
        </authorList>
    </citation>
    <scope>NUCLEOTIDE SEQUENCE [LARGE SCALE GENOMIC DNA]</scope>
    <source>
        <strain evidence="1 2">NCTC13071</strain>
    </source>
</reference>
<dbReference type="EMBL" id="LR134384">
    <property type="protein sequence ID" value="VEH16611.1"/>
    <property type="molecule type" value="Genomic_DNA"/>
</dbReference>
<dbReference type="AlphaFoldDB" id="A0A448L9S3"/>
<accession>A0A448L9S3</accession>
<name>A0A448L9S3_9BACT</name>
<gene>
    <name evidence="1" type="ORF">NCTC13071_02650</name>
</gene>